<accession>A0A5N6MAE2</accession>
<gene>
    <name evidence="1" type="ORF">E3N88_32177</name>
</gene>
<name>A0A5N6MAE2_9ASTR</name>
<evidence type="ECO:0000313" key="2">
    <source>
        <dbReference type="Proteomes" id="UP000326396"/>
    </source>
</evidence>
<reference evidence="1 2" key="1">
    <citation type="submission" date="2019-05" db="EMBL/GenBank/DDBJ databases">
        <title>Mikania micrantha, genome provides insights into the molecular mechanism of rapid growth.</title>
        <authorList>
            <person name="Liu B."/>
        </authorList>
    </citation>
    <scope>NUCLEOTIDE SEQUENCE [LARGE SCALE GENOMIC DNA]</scope>
    <source>
        <strain evidence="1">NLD-2019</strain>
        <tissue evidence="1">Leaf</tissue>
    </source>
</reference>
<dbReference type="OrthoDB" id="3596986at2759"/>
<keyword evidence="2" id="KW-1185">Reference proteome</keyword>
<dbReference type="AlphaFoldDB" id="A0A5N6MAE2"/>
<proteinExistence type="predicted"/>
<organism evidence="1 2">
    <name type="scientific">Mikania micrantha</name>
    <name type="common">bitter vine</name>
    <dbReference type="NCBI Taxonomy" id="192012"/>
    <lineage>
        <taxon>Eukaryota</taxon>
        <taxon>Viridiplantae</taxon>
        <taxon>Streptophyta</taxon>
        <taxon>Embryophyta</taxon>
        <taxon>Tracheophyta</taxon>
        <taxon>Spermatophyta</taxon>
        <taxon>Magnoliopsida</taxon>
        <taxon>eudicotyledons</taxon>
        <taxon>Gunneridae</taxon>
        <taxon>Pentapetalae</taxon>
        <taxon>asterids</taxon>
        <taxon>campanulids</taxon>
        <taxon>Asterales</taxon>
        <taxon>Asteraceae</taxon>
        <taxon>Asteroideae</taxon>
        <taxon>Heliantheae alliance</taxon>
        <taxon>Eupatorieae</taxon>
        <taxon>Mikania</taxon>
    </lineage>
</organism>
<evidence type="ECO:0000313" key="1">
    <source>
        <dbReference type="EMBL" id="KAD3336658.1"/>
    </source>
</evidence>
<sequence length="154" mass="16930">MLCCILPVQVKGGQLWGTDIYTHDSDIVAGYCHPTASPPPPAIQELMATVRVLPPQDSGGTIDLEPCLTHTSTVEPTLAPVVVERTMTTRAAASNALPQQRFVREVTLHYNLYNEPWIKFSISAIADKGLKKPSFTSARLKKGEVLYLESPTRR</sequence>
<dbReference type="Proteomes" id="UP000326396">
    <property type="component" value="Linkage Group LG6"/>
</dbReference>
<dbReference type="EMBL" id="SZYD01000016">
    <property type="protein sequence ID" value="KAD3336658.1"/>
    <property type="molecule type" value="Genomic_DNA"/>
</dbReference>
<comment type="caution">
    <text evidence="1">The sequence shown here is derived from an EMBL/GenBank/DDBJ whole genome shotgun (WGS) entry which is preliminary data.</text>
</comment>
<protein>
    <submittedName>
        <fullName evidence="1">Uncharacterized protein</fullName>
    </submittedName>
</protein>